<reference evidence="3" key="1">
    <citation type="submission" date="2013-07" db="EMBL/GenBank/DDBJ databases">
        <title>The Genome Sequence of Cryptococcus pinus CBS10737.</title>
        <authorList>
            <consortium name="The Broad Institute Genome Sequencing Platform"/>
            <person name="Cuomo C."/>
            <person name="Litvintseva A."/>
            <person name="Chen Y."/>
            <person name="Heitman J."/>
            <person name="Sun S."/>
            <person name="Springer D."/>
            <person name="Dromer F."/>
            <person name="Young S.K."/>
            <person name="Zeng Q."/>
            <person name="Gargeya S."/>
            <person name="Fitzgerald M."/>
            <person name="Abouelleil A."/>
            <person name="Alvarado L."/>
            <person name="Berlin A.M."/>
            <person name="Chapman S.B."/>
            <person name="Dewar J."/>
            <person name="Goldberg J."/>
            <person name="Griggs A."/>
            <person name="Gujja S."/>
            <person name="Hansen M."/>
            <person name="Howarth C."/>
            <person name="Imamovic A."/>
            <person name="Larimer J."/>
            <person name="McCowan C."/>
            <person name="Murphy C."/>
            <person name="Pearson M."/>
            <person name="Priest M."/>
            <person name="Roberts A."/>
            <person name="Saif S."/>
            <person name="Shea T."/>
            <person name="Sykes S."/>
            <person name="Wortman J."/>
            <person name="Nusbaum C."/>
            <person name="Birren B."/>
        </authorList>
    </citation>
    <scope>NUCLEOTIDE SEQUENCE [LARGE SCALE GENOMIC DNA]</scope>
    <source>
        <strain evidence="3">CBS 10737</strain>
    </source>
</reference>
<feature type="compositionally biased region" description="Basic residues" evidence="1">
    <location>
        <begin position="143"/>
        <end position="153"/>
    </location>
</feature>
<reference evidence="4" key="4">
    <citation type="submission" date="2024-02" db="EMBL/GenBank/DDBJ databases">
        <title>Comparative genomics of Cryptococcus and Kwoniella reveals pathogenesis evolution and contrasting modes of karyotype evolution via chromosome fusion or intercentromeric recombination.</title>
        <authorList>
            <person name="Coelho M.A."/>
            <person name="David-Palma M."/>
            <person name="Shea T."/>
            <person name="Bowers K."/>
            <person name="McGinley-Smith S."/>
            <person name="Mohammad A.W."/>
            <person name="Gnirke A."/>
            <person name="Yurkov A.M."/>
            <person name="Nowrousian M."/>
            <person name="Sun S."/>
            <person name="Cuomo C.A."/>
            <person name="Heitman J."/>
        </authorList>
    </citation>
    <scope>NUCLEOTIDE SEQUENCE</scope>
    <source>
        <strain evidence="4">CBS 10737</strain>
    </source>
</reference>
<dbReference type="InterPro" id="IPR001810">
    <property type="entry name" value="F-box_dom"/>
</dbReference>
<dbReference type="GeneID" id="30173544"/>
<dbReference type="OrthoDB" id="550575at2759"/>
<dbReference type="SUPFAM" id="SSF52047">
    <property type="entry name" value="RNI-like"/>
    <property type="match status" value="1"/>
</dbReference>
<dbReference type="GO" id="GO:0019005">
    <property type="term" value="C:SCF ubiquitin ligase complex"/>
    <property type="evidence" value="ECO:0007669"/>
    <property type="project" value="TreeGrafter"/>
</dbReference>
<feature type="region of interest" description="Disordered" evidence="1">
    <location>
        <begin position="1"/>
        <end position="39"/>
    </location>
</feature>
<sequence length="926" mass="104316">MASSSIPILSGPQTPITSPRERSDTILTTSSSDSYPLLQTPPSASILGVLNNDPYKPLISSPSILTRNRQNSYGFGGILASSPETNQRLSASPQIYPSHSDIGSSDHTEPNDIARNGHDELENNGQSSLSTAEIDDTENFHNGTRRSKFKAAVRQRLERSRSSLRNLRGSKNEETENNSGLSNPPSLISIDSLMPPSSINSSRPKKSRLKSLLTISRNPSLASIKSTKSVNAEPVTTHLPLLHVHSTHRLANLNEAATRILQTGHHEITVRDFAHNPNHLIPAAARARHLSDDATTQLDEGILFTKDRFMGTVSPVSDISRNHVTNSRNTARPKRITRPRATSMPLLDTSAALLSEEPEEIAEDEQNLFDTVLPREIKVQILKTLLDMHKSDVGNTRWSGEVGGKRELIKLSRVSKSWQHLCLDGQLWSDLNFTPFAHVLHPNTLKRIVESSLPFITTLSLQGLNTLRGSILIPCLSPFDKSASFIDRTEGVRVWMPNLRSIDLRGANRLTTTELCDILSGSPGLKIINLKGVQACNSEVIRTIARSLRNMESLDVTRCKDLTLGDIIFLIRAMDEHQSLKMKCLRIGGMKSYGRHASEFLPLLAKKLINLEIFDVQECTHIFDEDFEKFSEILQESKYKSRLNHLNLSGCKGLKGRFLYHLIGVLPNLRILELAELNEMFKGLSKNEKDKLEIDLIEFIKTIPIIERIDLDFTGLNGGISDKFLNNLLSNSNRDDNIPIGKNLKELRIGHSIDITSEGLIKLIKGLKNLEILEIDNTSADDKVLKTFIKFKSKGTISIIDCRSIRTSELDKIINLTKCRNPNTSSQFKKNKWEFKPFEYDEKEFEILCTVKSFQSWRNTKIPINWRILRQDQNHKIENDEILQNKFLRKEKQGKSWWSTGNSTLEDWNDFEEEEEVEGVRGCIIM</sequence>
<reference evidence="3" key="3">
    <citation type="submission" date="2016-07" db="EMBL/GenBank/DDBJ databases">
        <title>Evolution of pathogenesis and genome organization in the Tremellales.</title>
        <authorList>
            <person name="Cuomo C."/>
            <person name="Litvintseva A."/>
            <person name="Heitman J."/>
            <person name="Chen Y."/>
            <person name="Sun S."/>
            <person name="Springer D."/>
            <person name="Dromer F."/>
            <person name="Young S."/>
            <person name="Zeng Q."/>
            <person name="Chapman S."/>
            <person name="Gujja S."/>
            <person name="Saif S."/>
            <person name="Birren B."/>
        </authorList>
    </citation>
    <scope>NUCLEOTIDE SEQUENCE</scope>
    <source>
        <strain evidence="3">CBS 10737</strain>
    </source>
</reference>
<protein>
    <recommendedName>
        <fullName evidence="2">F-box domain-containing protein</fullName>
    </recommendedName>
</protein>
<evidence type="ECO:0000259" key="2">
    <source>
        <dbReference type="Pfam" id="PF12937"/>
    </source>
</evidence>
<gene>
    <name evidence="3" type="ORF">I206_05175</name>
    <name evidence="4" type="ORF">I206_107280</name>
</gene>
<dbReference type="EMBL" id="KI894013">
    <property type="protein sequence ID" value="OCF48398.1"/>
    <property type="molecule type" value="Genomic_DNA"/>
</dbReference>
<evidence type="ECO:0000256" key="1">
    <source>
        <dbReference type="SAM" id="MobiDB-lite"/>
    </source>
</evidence>
<dbReference type="AlphaFoldDB" id="A0A1B9HYT5"/>
<accession>A0A1B9HYT5</accession>
<feature type="compositionally biased region" description="Polar residues" evidence="1">
    <location>
        <begin position="1"/>
        <end position="17"/>
    </location>
</feature>
<keyword evidence="5" id="KW-1185">Reference proteome</keyword>
<dbReference type="EMBL" id="CP144528">
    <property type="protein sequence ID" value="WWC73313.1"/>
    <property type="molecule type" value="Genomic_DNA"/>
</dbReference>
<dbReference type="InterPro" id="IPR032675">
    <property type="entry name" value="LRR_dom_sf"/>
</dbReference>
<feature type="compositionally biased region" description="Polar residues" evidence="1">
    <location>
        <begin position="177"/>
        <end position="186"/>
    </location>
</feature>
<dbReference type="KEGG" id="kpin:30173544"/>
<dbReference type="STRING" id="1296096.A0A1B9HYT5"/>
<feature type="region of interest" description="Disordered" evidence="1">
    <location>
        <begin position="87"/>
        <end position="210"/>
    </location>
</feature>
<dbReference type="Pfam" id="PF12937">
    <property type="entry name" value="F-box-like"/>
    <property type="match status" value="1"/>
</dbReference>
<evidence type="ECO:0000313" key="3">
    <source>
        <dbReference type="EMBL" id="OCF48398.1"/>
    </source>
</evidence>
<dbReference type="SMART" id="SM00367">
    <property type="entry name" value="LRR_CC"/>
    <property type="match status" value="3"/>
</dbReference>
<name>A0A1B9HYT5_9TREE</name>
<dbReference type="RefSeq" id="XP_019009617.1">
    <property type="nucleotide sequence ID" value="XM_019156899.1"/>
</dbReference>
<dbReference type="PANTHER" id="PTHR13318">
    <property type="entry name" value="PARTNER OF PAIRED, ISOFORM B-RELATED"/>
    <property type="match status" value="1"/>
</dbReference>
<feature type="compositionally biased region" description="Low complexity" evidence="1">
    <location>
        <begin position="25"/>
        <end position="34"/>
    </location>
</feature>
<dbReference type="Gene3D" id="3.80.10.10">
    <property type="entry name" value="Ribonuclease Inhibitor"/>
    <property type="match status" value="2"/>
</dbReference>
<feature type="compositionally biased region" description="Basic and acidic residues" evidence="1">
    <location>
        <begin position="104"/>
        <end position="121"/>
    </location>
</feature>
<proteinExistence type="predicted"/>
<dbReference type="GO" id="GO:0031146">
    <property type="term" value="P:SCF-dependent proteasomal ubiquitin-dependent protein catabolic process"/>
    <property type="evidence" value="ECO:0007669"/>
    <property type="project" value="TreeGrafter"/>
</dbReference>
<evidence type="ECO:0000313" key="5">
    <source>
        <dbReference type="Proteomes" id="UP000094020"/>
    </source>
</evidence>
<feature type="compositionally biased region" description="Polar residues" evidence="1">
    <location>
        <begin position="87"/>
        <end position="103"/>
    </location>
</feature>
<dbReference type="InterPro" id="IPR006553">
    <property type="entry name" value="Leu-rich_rpt_Cys-con_subtyp"/>
</dbReference>
<organism evidence="3">
    <name type="scientific">Kwoniella pini CBS 10737</name>
    <dbReference type="NCBI Taxonomy" id="1296096"/>
    <lineage>
        <taxon>Eukaryota</taxon>
        <taxon>Fungi</taxon>
        <taxon>Dikarya</taxon>
        <taxon>Basidiomycota</taxon>
        <taxon>Agaricomycotina</taxon>
        <taxon>Tremellomycetes</taxon>
        <taxon>Tremellales</taxon>
        <taxon>Cryptococcaceae</taxon>
        <taxon>Kwoniella</taxon>
    </lineage>
</organism>
<evidence type="ECO:0000313" key="4">
    <source>
        <dbReference type="EMBL" id="WWC73313.1"/>
    </source>
</evidence>
<dbReference type="Proteomes" id="UP000094020">
    <property type="component" value="Chromosome 10"/>
</dbReference>
<feature type="domain" description="F-box" evidence="2">
    <location>
        <begin position="373"/>
        <end position="433"/>
    </location>
</feature>
<reference evidence="4" key="2">
    <citation type="submission" date="2013-07" db="EMBL/GenBank/DDBJ databases">
        <authorList>
            <consortium name="The Broad Institute Genome Sequencing Platform"/>
            <person name="Cuomo C."/>
            <person name="Litvintseva A."/>
            <person name="Chen Y."/>
            <person name="Heitman J."/>
            <person name="Sun S."/>
            <person name="Springer D."/>
            <person name="Dromer F."/>
            <person name="Young S.K."/>
            <person name="Zeng Q."/>
            <person name="Gargeya S."/>
            <person name="Fitzgerald M."/>
            <person name="Abouelleil A."/>
            <person name="Alvarado L."/>
            <person name="Berlin A.M."/>
            <person name="Chapman S.B."/>
            <person name="Dewar J."/>
            <person name="Goldberg J."/>
            <person name="Griggs A."/>
            <person name="Gujja S."/>
            <person name="Hansen M."/>
            <person name="Howarth C."/>
            <person name="Imamovic A."/>
            <person name="Larimer J."/>
            <person name="McCowan C."/>
            <person name="Murphy C."/>
            <person name="Pearson M."/>
            <person name="Priest M."/>
            <person name="Roberts A."/>
            <person name="Saif S."/>
            <person name="Shea T."/>
            <person name="Sykes S."/>
            <person name="Wortman J."/>
            <person name="Nusbaum C."/>
            <person name="Birren B."/>
        </authorList>
    </citation>
    <scope>NUCLEOTIDE SEQUENCE</scope>
    <source>
        <strain evidence="4">CBS 10737</strain>
    </source>
</reference>